<protein>
    <submittedName>
        <fullName evidence="2">Uncharacterized protein</fullName>
    </submittedName>
</protein>
<sequence>MPAAILSRANTVSVRAQAPKPAPTKPAPKPVMKLSVAPVAAAFAAISLMAASSPAFADVDENEVRKAVCAANPTAKICLQDSAKRT</sequence>
<reference evidence="2" key="1">
    <citation type="submission" date="2017-08" db="EMBL/GenBank/DDBJ databases">
        <authorList>
            <person name="Polle J.E."/>
            <person name="Barry K."/>
            <person name="Cushman J."/>
            <person name="Schmutz J."/>
            <person name="Tran D."/>
            <person name="Hathwaick L.T."/>
            <person name="Yim W.C."/>
            <person name="Jenkins J."/>
            <person name="Mckie-Krisberg Z.M."/>
            <person name="Prochnik S."/>
            <person name="Lindquist E."/>
            <person name="Dockter R.B."/>
            <person name="Adam C."/>
            <person name="Molina H."/>
            <person name="Bunkerborg J."/>
            <person name="Jin E."/>
            <person name="Buchheim M."/>
            <person name="Magnuson J."/>
        </authorList>
    </citation>
    <scope>NUCLEOTIDE SEQUENCE</scope>
    <source>
        <strain evidence="2">CCAP 19/18</strain>
    </source>
</reference>
<gene>
    <name evidence="2" type="ORF">DUNSADRAFT_3970</name>
</gene>
<accession>A0ABQ7GSY8</accession>
<proteinExistence type="predicted"/>
<feature type="region of interest" description="Disordered" evidence="1">
    <location>
        <begin position="1"/>
        <end position="29"/>
    </location>
</feature>
<feature type="compositionally biased region" description="Pro residues" evidence="1">
    <location>
        <begin position="20"/>
        <end position="29"/>
    </location>
</feature>
<evidence type="ECO:0000256" key="1">
    <source>
        <dbReference type="SAM" id="MobiDB-lite"/>
    </source>
</evidence>
<keyword evidence="3" id="KW-1185">Reference proteome</keyword>
<evidence type="ECO:0000313" key="2">
    <source>
        <dbReference type="EMBL" id="KAF5837715.1"/>
    </source>
</evidence>
<evidence type="ECO:0000313" key="3">
    <source>
        <dbReference type="Proteomes" id="UP000815325"/>
    </source>
</evidence>
<organism evidence="2 3">
    <name type="scientific">Dunaliella salina</name>
    <name type="common">Green alga</name>
    <name type="synonym">Protococcus salinus</name>
    <dbReference type="NCBI Taxonomy" id="3046"/>
    <lineage>
        <taxon>Eukaryota</taxon>
        <taxon>Viridiplantae</taxon>
        <taxon>Chlorophyta</taxon>
        <taxon>core chlorophytes</taxon>
        <taxon>Chlorophyceae</taxon>
        <taxon>CS clade</taxon>
        <taxon>Chlamydomonadales</taxon>
        <taxon>Dunaliellaceae</taxon>
        <taxon>Dunaliella</taxon>
    </lineage>
</organism>
<name>A0ABQ7GSY8_DUNSA</name>
<dbReference type="Proteomes" id="UP000815325">
    <property type="component" value="Unassembled WGS sequence"/>
</dbReference>
<comment type="caution">
    <text evidence="2">The sequence shown here is derived from an EMBL/GenBank/DDBJ whole genome shotgun (WGS) entry which is preliminary data.</text>
</comment>
<dbReference type="EMBL" id="MU069605">
    <property type="protein sequence ID" value="KAF5837715.1"/>
    <property type="molecule type" value="Genomic_DNA"/>
</dbReference>